<accession>A0A0A2VT31</accession>
<gene>
    <name evidence="2" type="ORF">BBAD15_g5144</name>
</gene>
<keyword evidence="1" id="KW-1133">Transmembrane helix</keyword>
<organism evidence="2 3">
    <name type="scientific">Beauveria bassiana D1-5</name>
    <dbReference type="NCBI Taxonomy" id="1245745"/>
    <lineage>
        <taxon>Eukaryota</taxon>
        <taxon>Fungi</taxon>
        <taxon>Dikarya</taxon>
        <taxon>Ascomycota</taxon>
        <taxon>Pezizomycotina</taxon>
        <taxon>Sordariomycetes</taxon>
        <taxon>Hypocreomycetidae</taxon>
        <taxon>Hypocreales</taxon>
        <taxon>Cordycipitaceae</taxon>
        <taxon>Beauveria</taxon>
    </lineage>
</organism>
<keyword evidence="1" id="KW-0472">Membrane</keyword>
<reference evidence="2 3" key="1">
    <citation type="submission" date="2012-10" db="EMBL/GenBank/DDBJ databases">
        <title>Genome sequencing and analysis of entomopathogenic fungi Beauveria bassiana D1-5.</title>
        <authorList>
            <person name="Li Q."/>
            <person name="Wang L."/>
            <person name="Zhang Z."/>
            <person name="Wang Q."/>
            <person name="Ren J."/>
            <person name="Wang M."/>
            <person name="Xu W."/>
            <person name="Wang J."/>
            <person name="Lu Y."/>
            <person name="Du Q."/>
            <person name="Sun Z."/>
        </authorList>
    </citation>
    <scope>NUCLEOTIDE SEQUENCE [LARGE SCALE GENOMIC DNA]</scope>
    <source>
        <strain evidence="2 3">D1-5</strain>
    </source>
</reference>
<evidence type="ECO:0000313" key="3">
    <source>
        <dbReference type="Proteomes" id="UP000030106"/>
    </source>
</evidence>
<dbReference type="Proteomes" id="UP000030106">
    <property type="component" value="Unassembled WGS sequence"/>
</dbReference>
<feature type="transmembrane region" description="Helical" evidence="1">
    <location>
        <begin position="108"/>
        <end position="126"/>
    </location>
</feature>
<proteinExistence type="predicted"/>
<comment type="caution">
    <text evidence="2">The sequence shown here is derived from an EMBL/GenBank/DDBJ whole genome shotgun (WGS) entry which is preliminary data.</text>
</comment>
<evidence type="ECO:0000256" key="1">
    <source>
        <dbReference type="SAM" id="Phobius"/>
    </source>
</evidence>
<name>A0A0A2VT31_BEABA</name>
<evidence type="ECO:0000313" key="2">
    <source>
        <dbReference type="EMBL" id="KGQ09517.1"/>
    </source>
</evidence>
<dbReference type="AlphaFoldDB" id="A0A0A2VT31"/>
<feature type="transmembrane region" description="Helical" evidence="1">
    <location>
        <begin position="68"/>
        <end position="88"/>
    </location>
</feature>
<dbReference type="EMBL" id="ANFO01000437">
    <property type="protein sequence ID" value="KGQ09517.1"/>
    <property type="molecule type" value="Genomic_DNA"/>
</dbReference>
<protein>
    <submittedName>
        <fullName evidence="2">Uncharacterized protein</fullName>
    </submittedName>
</protein>
<keyword evidence="1" id="KW-0812">Transmembrane</keyword>
<dbReference type="HOGENOM" id="CLU_1189720_0_0_1"/>
<sequence>MDNKTGKPVQGIRNSQPTLTFHQGLLNSSAPHHVVNITQMHNATNGTLDNLMNPLVATTGSAKNPCDICIAGVILGLIFAFFFAIVAIDMRAKYRTGELRDDMRGIKNVLVLVLKAVPMLLVALFSKIRSLVSRKQAVPAEADGEAAAQKTRESQVIVQRLVAKSESEGANSSVASADIAPVSVAPASVAPASVAPVSRAPVSRAPVSVGRSHVSTVHDDSFGVGSFGGGSFGGYNHSSSSSSSSNGS</sequence>
<dbReference type="OrthoDB" id="4870771at2759"/>